<dbReference type="RefSeq" id="WP_092485688.1">
    <property type="nucleotide sequence ID" value="NZ_FOYM01000025.1"/>
</dbReference>
<organism evidence="2 3">
    <name type="scientific">Desulfoscipio geothermicus DSM 3669</name>
    <dbReference type="NCBI Taxonomy" id="1121426"/>
    <lineage>
        <taxon>Bacteria</taxon>
        <taxon>Bacillati</taxon>
        <taxon>Bacillota</taxon>
        <taxon>Clostridia</taxon>
        <taxon>Eubacteriales</taxon>
        <taxon>Desulfallaceae</taxon>
        <taxon>Desulfoscipio</taxon>
    </lineage>
</organism>
<reference evidence="3" key="1">
    <citation type="submission" date="2016-10" db="EMBL/GenBank/DDBJ databases">
        <authorList>
            <person name="Varghese N."/>
            <person name="Submissions S."/>
        </authorList>
    </citation>
    <scope>NUCLEOTIDE SEQUENCE [LARGE SCALE GENOMIC DNA]</scope>
    <source>
        <strain evidence="3">DSM 3669</strain>
    </source>
</reference>
<keyword evidence="1" id="KW-1133">Transmembrane helix</keyword>
<accession>A0A1I6E4M4</accession>
<keyword evidence="1" id="KW-0472">Membrane</keyword>
<dbReference type="AlphaFoldDB" id="A0A1I6E4M4"/>
<feature type="transmembrane region" description="Helical" evidence="1">
    <location>
        <begin position="20"/>
        <end position="44"/>
    </location>
</feature>
<name>A0A1I6E4M4_9FIRM</name>
<evidence type="ECO:0000313" key="3">
    <source>
        <dbReference type="Proteomes" id="UP000199584"/>
    </source>
</evidence>
<evidence type="ECO:0000313" key="2">
    <source>
        <dbReference type="EMBL" id="SFR12597.1"/>
    </source>
</evidence>
<proteinExistence type="predicted"/>
<dbReference type="Proteomes" id="UP000199584">
    <property type="component" value="Unassembled WGS sequence"/>
</dbReference>
<dbReference type="EMBL" id="FOYM01000025">
    <property type="protein sequence ID" value="SFR12597.1"/>
    <property type="molecule type" value="Genomic_DNA"/>
</dbReference>
<evidence type="ECO:0000256" key="1">
    <source>
        <dbReference type="SAM" id="Phobius"/>
    </source>
</evidence>
<keyword evidence="3" id="KW-1185">Reference proteome</keyword>
<keyword evidence="1" id="KW-0812">Transmembrane</keyword>
<gene>
    <name evidence="2" type="ORF">SAMN05660706_12561</name>
</gene>
<sequence length="60" mass="6343">MRVKEKLREILKDNSGSWTISTLVSSIAALTGSAVVLAILYTAIKVLAAKTGQTVINISP</sequence>
<protein>
    <submittedName>
        <fullName evidence="2">Uncharacterized protein</fullName>
    </submittedName>
</protein>
<dbReference type="STRING" id="39060.SAMN05660706_12561"/>